<proteinExistence type="predicted"/>
<dbReference type="EnsemblMetazoa" id="RPRC013206-RA">
    <property type="protein sequence ID" value="RPRC013206-PA"/>
    <property type="gene ID" value="RPRC013206"/>
</dbReference>
<dbReference type="VEuPathDB" id="VectorBase:RPRC013206"/>
<name>T1IA85_RHOPR</name>
<evidence type="ECO:0000313" key="2">
    <source>
        <dbReference type="Proteomes" id="UP000015103"/>
    </source>
</evidence>
<dbReference type="OMA" id="WIERRTE"/>
<sequence length="221" mass="25501">MAIQRAMLLLMGNFSRTTSTEALQVLTGCLPLDLEVVRSALLYFLRRGKTVSLGGHSLEPLPEGEIGNDFRIWLLNEKKKQLDQDLLLQWKSRWSCSQKGRTTYRFLPDATMGRRIVPTDFSTRSPGHGCFTSYLYRMGKVGDPSCIFRDSNLDDAHHTFFLCDRWVSERERLEQEIGRITPENIVGIMLSHKDCWDRVVAFCRVVLRGKKQELDFRLLLS</sequence>
<dbReference type="InParanoid" id="T1IA85"/>
<accession>T1IA85</accession>
<protein>
    <recommendedName>
        <fullName evidence="3">Reverse transcriptase zinc-binding domain-containing protein</fullName>
    </recommendedName>
</protein>
<keyword evidence="2" id="KW-1185">Reference proteome</keyword>
<dbReference type="EMBL" id="ACPB03005142">
    <property type="status" value="NOT_ANNOTATED_CDS"/>
    <property type="molecule type" value="Genomic_DNA"/>
</dbReference>
<organism evidence="1 2">
    <name type="scientific">Rhodnius prolixus</name>
    <name type="common">Triatomid bug</name>
    <dbReference type="NCBI Taxonomy" id="13249"/>
    <lineage>
        <taxon>Eukaryota</taxon>
        <taxon>Metazoa</taxon>
        <taxon>Ecdysozoa</taxon>
        <taxon>Arthropoda</taxon>
        <taxon>Hexapoda</taxon>
        <taxon>Insecta</taxon>
        <taxon>Pterygota</taxon>
        <taxon>Neoptera</taxon>
        <taxon>Paraneoptera</taxon>
        <taxon>Hemiptera</taxon>
        <taxon>Heteroptera</taxon>
        <taxon>Panheteroptera</taxon>
        <taxon>Cimicomorpha</taxon>
        <taxon>Reduviidae</taxon>
        <taxon>Triatominae</taxon>
        <taxon>Rhodnius</taxon>
    </lineage>
</organism>
<evidence type="ECO:0000313" key="1">
    <source>
        <dbReference type="EnsemblMetazoa" id="RPRC013206-PA"/>
    </source>
</evidence>
<dbReference type="Proteomes" id="UP000015103">
    <property type="component" value="Unassembled WGS sequence"/>
</dbReference>
<dbReference type="AlphaFoldDB" id="T1IA85"/>
<evidence type="ECO:0008006" key="3">
    <source>
        <dbReference type="Google" id="ProtNLM"/>
    </source>
</evidence>
<reference evidence="1" key="1">
    <citation type="submission" date="2015-05" db="UniProtKB">
        <authorList>
            <consortium name="EnsemblMetazoa"/>
        </authorList>
    </citation>
    <scope>IDENTIFICATION</scope>
</reference>
<dbReference type="HOGENOM" id="CLU_082622_0_0_1"/>